<sequence length="1101" mass="123233">MSLFPVHEEPMQKDLFAGIVTSLTFHSESILVAGHGPFLKVYNVQTGSLLACEEVLPANRIHRIVPVPRVVYNGSTESRTLAIYGSKFLSIVQLNVSENQASISVIQAYGPFPDWIMDAQWLKPENANQWDQVPFEIALAYAHNYVEIYNISTSTPERIYQIQCQVRCILYSARFSGHTLASLQLASGTVFNQVHIWKVSERDEEGDGRVSHKLVGHEGVIFGVRFSPDNSMLVSVSDDRTIRVWPLKEDSTGRIPNPCIIFGHTARVWDCQFVDEYLVSISEDLTCRVWKNGLLTGKDEENASDVDCLACWEGHVGKNVWSCAISPEHKMVATGGQDSGIRLWSLVSIKKNKIESEDDLACLALPPQFTDDYVRNFVLASDKKAIVATNNGHFLQFDASTEPGTWKSVHSDQDYRGYAMLQASSCGRLVVAGSMGGHLLMFNTDRSFEPVKVAVHQQKIFEMFIEASTDKNVFYIISHAYNGKVYMHRLNIRAPSEPTFETLYQLELPIERTTIVCTALTEQQGLLICGSRESALLIYRLPGLGNPSKEEIMPVIPLIQLRRTHGRQCVSSVVIKPKDLTDSSEDILFWTTGRDGGYIQYRLRNLLEKETIINTEETQLGIASRGDTITETKDLVLEKVYRNRVTKGWLEGAIFVDGQLLLLGFYRKRFFVYNEQKNFEMMSVACGGAHRRWQFITRDAKLNTATFAFIRKEVLYSYFRDGSSISGGFNESILLDNYHGRDVRAIRYMKLFPDSPAPEPLLFATGGEDTILRLQQYMPSSDSKFVTLATIRKHTSAIKSIEWSKGISTLLFTSGAHEELRCWKIEAKQATPPNSMIPLSVHCLDETSETRIMDITVVLVDAARGLHLVGAVYSDSMIRIWLFNETTRKFSLVVDGTWHAKCILQIEHIIIPDEQGRDRLLFFTSATDGRVACWDISESLYDALNHVDLEVDPTKPAVKLTEPVFYYSAHMSGVNALQVTTYKDSKHLLFITGGEDNAVAAAVVNTCPFEAVGKPFIIPNGHASSVTGVNIIGKTVFTVSTDQRLNRWEIADHGKDGASLDMADAIYVDVPDPSAMDLVQYNGQIHIAVTGIGLESVKTTL</sequence>
<dbReference type="InterPro" id="IPR015943">
    <property type="entry name" value="WD40/YVTN_repeat-like_dom_sf"/>
</dbReference>
<dbReference type="STRING" id="763407.A0A167P850"/>
<dbReference type="VEuPathDB" id="FungiDB:PHYBLDRAFT_60579"/>
<dbReference type="SMART" id="SM00320">
    <property type="entry name" value="WD40"/>
    <property type="match status" value="5"/>
</dbReference>
<dbReference type="AlphaFoldDB" id="A0A167P850"/>
<evidence type="ECO:0000313" key="9">
    <source>
        <dbReference type="Proteomes" id="UP000077315"/>
    </source>
</evidence>
<reference evidence="9" key="1">
    <citation type="submission" date="2015-06" db="EMBL/GenBank/DDBJ databases">
        <title>Expansion of signal transduction pathways in fungi by whole-genome duplication.</title>
        <authorList>
            <consortium name="DOE Joint Genome Institute"/>
            <person name="Corrochano L.M."/>
            <person name="Kuo A."/>
            <person name="Marcet-Houben M."/>
            <person name="Polaino S."/>
            <person name="Salamov A."/>
            <person name="Villalobos J.M."/>
            <person name="Alvarez M.I."/>
            <person name="Avalos J."/>
            <person name="Benito E.P."/>
            <person name="Benoit I."/>
            <person name="Burger G."/>
            <person name="Camino L.P."/>
            <person name="Canovas D."/>
            <person name="Cerda-Olmedo E."/>
            <person name="Cheng J.-F."/>
            <person name="Dominguez A."/>
            <person name="Elias M."/>
            <person name="Eslava A.P."/>
            <person name="Glaser F."/>
            <person name="Grimwood J."/>
            <person name="Gutierrez G."/>
            <person name="Heitman J."/>
            <person name="Henrissat B."/>
            <person name="Iturriaga E.A."/>
            <person name="Lang B.F."/>
            <person name="Lavin J.L."/>
            <person name="Lee S."/>
            <person name="Li W."/>
            <person name="Lindquist E."/>
            <person name="Lopez-Garcia S."/>
            <person name="Luque E.M."/>
            <person name="Marcos A.T."/>
            <person name="Martin J."/>
            <person name="McCluskey K."/>
            <person name="Medina H.R."/>
            <person name="Miralles-Duran A."/>
            <person name="Miyazaki A."/>
            <person name="Munoz-Torres E."/>
            <person name="Oguiza J.A."/>
            <person name="Ohm R."/>
            <person name="Olmedo M."/>
            <person name="Orejas M."/>
            <person name="Ortiz-Castellanos L."/>
            <person name="Pisabarro A.G."/>
            <person name="Rodriguez-Romero J."/>
            <person name="Ruiz-Herrera J."/>
            <person name="Ruiz-Vazquez R."/>
            <person name="Sanz C."/>
            <person name="Schackwitz W."/>
            <person name="Schmutz J."/>
            <person name="Shahriari M."/>
            <person name="Shelest E."/>
            <person name="Silva-Franco F."/>
            <person name="Soanes D."/>
            <person name="Syed K."/>
            <person name="Tagua V.G."/>
            <person name="Talbot N.J."/>
            <person name="Thon M."/>
            <person name="De vries R.P."/>
            <person name="Wiebenga A."/>
            <person name="Yadav J.S."/>
            <person name="Braun E.L."/>
            <person name="Baker S."/>
            <person name="Garre V."/>
            <person name="Horwitz B."/>
            <person name="Torres-Martinez S."/>
            <person name="Idnurm A."/>
            <person name="Herrera-Estrella A."/>
            <person name="Gabaldon T."/>
            <person name="Grigoriev I.V."/>
        </authorList>
    </citation>
    <scope>NUCLEOTIDE SEQUENCE [LARGE SCALE GENOMIC DNA]</scope>
    <source>
        <strain evidence="9">NRRL 1555(-)</strain>
    </source>
</reference>
<organism evidence="8 9">
    <name type="scientific">Phycomyces blakesleeanus (strain ATCC 8743b / DSM 1359 / FGSC 10004 / NBRC 33097 / NRRL 1555)</name>
    <dbReference type="NCBI Taxonomy" id="763407"/>
    <lineage>
        <taxon>Eukaryota</taxon>
        <taxon>Fungi</taxon>
        <taxon>Fungi incertae sedis</taxon>
        <taxon>Mucoromycota</taxon>
        <taxon>Mucoromycotina</taxon>
        <taxon>Mucoromycetes</taxon>
        <taxon>Mucorales</taxon>
        <taxon>Phycomycetaceae</taxon>
        <taxon>Phycomyces</taxon>
    </lineage>
</organism>
<feature type="repeat" description="WD" evidence="7">
    <location>
        <begin position="320"/>
        <end position="346"/>
    </location>
</feature>
<dbReference type="FunCoup" id="A0A167P850">
    <property type="interactions" value="666"/>
</dbReference>
<keyword evidence="2" id="KW-0963">Cytoplasm</keyword>
<dbReference type="RefSeq" id="XP_018295486.1">
    <property type="nucleotide sequence ID" value="XM_018440663.1"/>
</dbReference>
<dbReference type="InterPro" id="IPR001680">
    <property type="entry name" value="WD40_rpt"/>
</dbReference>
<evidence type="ECO:0000256" key="7">
    <source>
        <dbReference type="PROSITE-ProRule" id="PRU00221"/>
    </source>
</evidence>
<dbReference type="Proteomes" id="UP000077315">
    <property type="component" value="Unassembled WGS sequence"/>
</dbReference>
<dbReference type="GeneID" id="29001569"/>
<feature type="repeat" description="WD" evidence="7">
    <location>
        <begin position="214"/>
        <end position="255"/>
    </location>
</feature>
<evidence type="ECO:0000256" key="1">
    <source>
        <dbReference type="ARBA" id="ARBA00004496"/>
    </source>
</evidence>
<proteinExistence type="inferred from homology"/>
<keyword evidence="4" id="KW-0819">tRNA processing</keyword>
<comment type="subcellular location">
    <subcellularLocation>
        <location evidence="1">Cytoplasm</location>
    </subcellularLocation>
</comment>
<evidence type="ECO:0000256" key="2">
    <source>
        <dbReference type="ARBA" id="ARBA00022490"/>
    </source>
</evidence>
<dbReference type="InParanoid" id="A0A167P850"/>
<dbReference type="EMBL" id="KV440974">
    <property type="protein sequence ID" value="OAD77446.1"/>
    <property type="molecule type" value="Genomic_DNA"/>
</dbReference>
<keyword evidence="5" id="KW-0677">Repeat</keyword>
<dbReference type="OrthoDB" id="5594999at2759"/>
<dbReference type="InterPro" id="IPR036322">
    <property type="entry name" value="WD40_repeat_dom_sf"/>
</dbReference>
<keyword evidence="9" id="KW-1185">Reference proteome</keyword>
<evidence type="ECO:0000313" key="8">
    <source>
        <dbReference type="EMBL" id="OAD77446.1"/>
    </source>
</evidence>
<feature type="repeat" description="WD" evidence="7">
    <location>
        <begin position="791"/>
        <end position="833"/>
    </location>
</feature>
<comment type="similarity">
    <text evidence="6">Belongs to the WD repeat WDR6 family.</text>
</comment>
<name>A0A167P850_PHYB8</name>
<protein>
    <recommendedName>
        <fullName evidence="10">WD40 repeat-like protein</fullName>
    </recommendedName>
</protein>
<dbReference type="GO" id="GO:0005737">
    <property type="term" value="C:cytoplasm"/>
    <property type="evidence" value="ECO:0007669"/>
    <property type="project" value="UniProtKB-SubCell"/>
</dbReference>
<evidence type="ECO:0000256" key="3">
    <source>
        <dbReference type="ARBA" id="ARBA00022574"/>
    </source>
</evidence>
<dbReference type="PANTHER" id="PTHR14344:SF3">
    <property type="entry name" value="WD REPEAT-CONTAINING PROTEIN 6"/>
    <property type="match status" value="1"/>
</dbReference>
<dbReference type="PANTHER" id="PTHR14344">
    <property type="entry name" value="WD REPEAT PROTEIN"/>
    <property type="match status" value="1"/>
</dbReference>
<evidence type="ECO:0000256" key="4">
    <source>
        <dbReference type="ARBA" id="ARBA00022694"/>
    </source>
</evidence>
<evidence type="ECO:0008006" key="10">
    <source>
        <dbReference type="Google" id="ProtNLM"/>
    </source>
</evidence>
<keyword evidence="3 7" id="KW-0853">WD repeat</keyword>
<dbReference type="GO" id="GO:0030488">
    <property type="term" value="P:tRNA methylation"/>
    <property type="evidence" value="ECO:0007669"/>
    <property type="project" value="TreeGrafter"/>
</dbReference>
<dbReference type="Gene3D" id="2.130.10.10">
    <property type="entry name" value="YVTN repeat-like/Quinoprotein amine dehydrogenase"/>
    <property type="match status" value="4"/>
</dbReference>
<dbReference type="PROSITE" id="PS50294">
    <property type="entry name" value="WD_REPEATS_REGION"/>
    <property type="match status" value="1"/>
</dbReference>
<dbReference type="Pfam" id="PF00400">
    <property type="entry name" value="WD40"/>
    <property type="match status" value="3"/>
</dbReference>
<evidence type="ECO:0000256" key="5">
    <source>
        <dbReference type="ARBA" id="ARBA00022737"/>
    </source>
</evidence>
<dbReference type="SUPFAM" id="SSF50978">
    <property type="entry name" value="WD40 repeat-like"/>
    <property type="match status" value="4"/>
</dbReference>
<gene>
    <name evidence="8" type="ORF">PHYBLDRAFT_60579</name>
</gene>
<dbReference type="PROSITE" id="PS50082">
    <property type="entry name" value="WD_REPEATS_2"/>
    <property type="match status" value="3"/>
</dbReference>
<evidence type="ECO:0000256" key="6">
    <source>
        <dbReference type="ARBA" id="ARBA00038255"/>
    </source>
</evidence>
<dbReference type="InterPro" id="IPR051973">
    <property type="entry name" value="tRNA_Anticodon_Mtase-Reg"/>
</dbReference>
<accession>A0A167P850</accession>